<evidence type="ECO:0000313" key="6">
    <source>
        <dbReference type="Proteomes" id="UP000799537"/>
    </source>
</evidence>
<dbReference type="Gene3D" id="3.40.50.1820">
    <property type="entry name" value="alpha/beta hydrolase"/>
    <property type="match status" value="1"/>
</dbReference>
<dbReference type="RefSeq" id="XP_033662791.1">
    <property type="nucleotide sequence ID" value="XM_033818290.1"/>
</dbReference>
<evidence type="ECO:0000256" key="2">
    <source>
        <dbReference type="ARBA" id="ARBA00022801"/>
    </source>
</evidence>
<dbReference type="AlphaFoldDB" id="A0A6A6C7M5"/>
<dbReference type="OrthoDB" id="7130006at2759"/>
<dbReference type="PRINTS" id="PR00412">
    <property type="entry name" value="EPOXHYDRLASE"/>
</dbReference>
<dbReference type="InterPro" id="IPR016292">
    <property type="entry name" value="Epoxide_hydrolase"/>
</dbReference>
<proteinExistence type="inferred from homology"/>
<dbReference type="PIRSF" id="PIRSF001112">
    <property type="entry name" value="Epoxide_hydrolase"/>
    <property type="match status" value="1"/>
</dbReference>
<evidence type="ECO:0000256" key="1">
    <source>
        <dbReference type="ARBA" id="ARBA00010088"/>
    </source>
</evidence>
<dbReference type="PANTHER" id="PTHR21661:SF39">
    <property type="entry name" value="HYDROLASE, PUTATIVE (AFU_ORTHOLOGUE AFUA_3G08960)-RELATED"/>
    <property type="match status" value="1"/>
</dbReference>
<dbReference type="GeneID" id="54571562"/>
<name>A0A6A6C7M5_ZASCE</name>
<dbReference type="InterPro" id="IPR010497">
    <property type="entry name" value="Epoxide_hydro_N"/>
</dbReference>
<dbReference type="InterPro" id="IPR000639">
    <property type="entry name" value="Epox_hydrolase-like"/>
</dbReference>
<dbReference type="SUPFAM" id="SSF53474">
    <property type="entry name" value="alpha/beta-Hydrolases"/>
    <property type="match status" value="1"/>
</dbReference>
<dbReference type="GO" id="GO:0004301">
    <property type="term" value="F:epoxide hydrolase activity"/>
    <property type="evidence" value="ECO:0007669"/>
    <property type="project" value="TreeGrafter"/>
</dbReference>
<dbReference type="InterPro" id="IPR029058">
    <property type="entry name" value="AB_hydrolase_fold"/>
</dbReference>
<accession>A0A6A6C7M5</accession>
<comment type="similarity">
    <text evidence="1">Belongs to the peptidase S33 family.</text>
</comment>
<organism evidence="5 6">
    <name type="scientific">Zasmidium cellare ATCC 36951</name>
    <dbReference type="NCBI Taxonomy" id="1080233"/>
    <lineage>
        <taxon>Eukaryota</taxon>
        <taxon>Fungi</taxon>
        <taxon>Dikarya</taxon>
        <taxon>Ascomycota</taxon>
        <taxon>Pezizomycotina</taxon>
        <taxon>Dothideomycetes</taxon>
        <taxon>Dothideomycetidae</taxon>
        <taxon>Mycosphaerellales</taxon>
        <taxon>Mycosphaerellaceae</taxon>
        <taxon>Zasmidium</taxon>
    </lineage>
</organism>
<keyword evidence="6" id="KW-1185">Reference proteome</keyword>
<evidence type="ECO:0000313" key="5">
    <source>
        <dbReference type="EMBL" id="KAF2161902.1"/>
    </source>
</evidence>
<dbReference type="GO" id="GO:0097176">
    <property type="term" value="P:epoxide metabolic process"/>
    <property type="evidence" value="ECO:0007669"/>
    <property type="project" value="TreeGrafter"/>
</dbReference>
<evidence type="ECO:0000256" key="3">
    <source>
        <dbReference type="PIRSR" id="PIRSR001112-1"/>
    </source>
</evidence>
<dbReference type="Proteomes" id="UP000799537">
    <property type="component" value="Unassembled WGS sequence"/>
</dbReference>
<keyword evidence="2" id="KW-0378">Hydrolase</keyword>
<gene>
    <name evidence="5" type="ORF">M409DRAFT_69433</name>
</gene>
<dbReference type="Pfam" id="PF06441">
    <property type="entry name" value="EHN"/>
    <property type="match status" value="1"/>
</dbReference>
<feature type="domain" description="Epoxide hydrolase N-terminal" evidence="4">
    <location>
        <begin position="15"/>
        <end position="131"/>
    </location>
</feature>
<feature type="active site" description="Nucleophile" evidence="3">
    <location>
        <position position="198"/>
    </location>
</feature>
<dbReference type="PANTHER" id="PTHR21661">
    <property type="entry name" value="EPOXIDE HYDROLASE 1-RELATED"/>
    <property type="match status" value="1"/>
</dbReference>
<feature type="active site" description="Proton donor" evidence="3">
    <location>
        <position position="318"/>
    </location>
</feature>
<feature type="active site" description="Proton acceptor" evidence="3">
    <location>
        <position position="381"/>
    </location>
</feature>
<protein>
    <recommendedName>
        <fullName evidence="4">Epoxide hydrolase N-terminal domain-containing protein</fullName>
    </recommendedName>
</protein>
<sequence>MADFSKVPSSVSLDIKPFTAHVDEQALQDFKQLTKLSPVGPRTFENGGLHGRKYGVTNEWLVNAKDHWVNRFDWRKHEEHINSYPNFTTRVKDFNEAGHALDIHFIALFSETKDATPLLMLHGWPGSILEFTQILDILKKKYTPATLPYHVIVPSLPGYAYSSGPPQDYDWAVEDSALALDKLMTGLGLSNYVVQGGDIGSHTARYMGAHFSACKGIHLNMCIIRPDNADELPLLDIEKKVLPRNDWFLDVGSAYALMHGTRTATVGAALSASPMALLSWISEKFLDWSDEDPSLDFILADVSLYWFTETMPRCLYSYRGDSGDDERPKIAKTSKRGWNKPYVSKPSGYSFFPQELMPIPISWAKTACNMVSTVAHESGGHFAALEKPQELLADVEDYIKKAF</sequence>
<dbReference type="EMBL" id="ML993616">
    <property type="protein sequence ID" value="KAF2161902.1"/>
    <property type="molecule type" value="Genomic_DNA"/>
</dbReference>
<reference evidence="5" key="1">
    <citation type="journal article" date="2020" name="Stud. Mycol.">
        <title>101 Dothideomycetes genomes: a test case for predicting lifestyles and emergence of pathogens.</title>
        <authorList>
            <person name="Haridas S."/>
            <person name="Albert R."/>
            <person name="Binder M."/>
            <person name="Bloem J."/>
            <person name="Labutti K."/>
            <person name="Salamov A."/>
            <person name="Andreopoulos B."/>
            <person name="Baker S."/>
            <person name="Barry K."/>
            <person name="Bills G."/>
            <person name="Bluhm B."/>
            <person name="Cannon C."/>
            <person name="Castanera R."/>
            <person name="Culley D."/>
            <person name="Daum C."/>
            <person name="Ezra D."/>
            <person name="Gonzalez J."/>
            <person name="Henrissat B."/>
            <person name="Kuo A."/>
            <person name="Liang C."/>
            <person name="Lipzen A."/>
            <person name="Lutzoni F."/>
            <person name="Magnuson J."/>
            <person name="Mondo S."/>
            <person name="Nolan M."/>
            <person name="Ohm R."/>
            <person name="Pangilinan J."/>
            <person name="Park H.-J."/>
            <person name="Ramirez L."/>
            <person name="Alfaro M."/>
            <person name="Sun H."/>
            <person name="Tritt A."/>
            <person name="Yoshinaga Y."/>
            <person name="Zwiers L.-H."/>
            <person name="Turgeon B."/>
            <person name="Goodwin S."/>
            <person name="Spatafora J."/>
            <person name="Crous P."/>
            <person name="Grigoriev I."/>
        </authorList>
    </citation>
    <scope>NUCLEOTIDE SEQUENCE</scope>
    <source>
        <strain evidence="5">ATCC 36951</strain>
    </source>
</reference>
<evidence type="ECO:0000259" key="4">
    <source>
        <dbReference type="Pfam" id="PF06441"/>
    </source>
</evidence>